<proteinExistence type="predicted"/>
<evidence type="ECO:0000313" key="1">
    <source>
        <dbReference type="EMBL" id="MFB9759275.1"/>
    </source>
</evidence>
<gene>
    <name evidence="1" type="ORF">ACFFMS_12575</name>
</gene>
<dbReference type="RefSeq" id="WP_379949573.1">
    <property type="nucleotide sequence ID" value="NZ_JBHMAF010000068.1"/>
</dbReference>
<evidence type="ECO:0000313" key="2">
    <source>
        <dbReference type="Proteomes" id="UP001589609"/>
    </source>
</evidence>
<organism evidence="1 2">
    <name type="scientific">Ectobacillus funiculus</name>
    <dbReference type="NCBI Taxonomy" id="137993"/>
    <lineage>
        <taxon>Bacteria</taxon>
        <taxon>Bacillati</taxon>
        <taxon>Bacillota</taxon>
        <taxon>Bacilli</taxon>
        <taxon>Bacillales</taxon>
        <taxon>Bacillaceae</taxon>
        <taxon>Ectobacillus</taxon>
    </lineage>
</organism>
<protein>
    <submittedName>
        <fullName evidence="1">Uncharacterized protein</fullName>
    </submittedName>
</protein>
<dbReference type="Proteomes" id="UP001589609">
    <property type="component" value="Unassembled WGS sequence"/>
</dbReference>
<sequence>MTKETAVYLLRSKDVYLTIAGRRMLQKIVSKGNKNKKKRGA</sequence>
<comment type="caution">
    <text evidence="1">The sequence shown here is derived from an EMBL/GenBank/DDBJ whole genome shotgun (WGS) entry which is preliminary data.</text>
</comment>
<accession>A0ABV5WG08</accession>
<reference evidence="1 2" key="1">
    <citation type="submission" date="2024-09" db="EMBL/GenBank/DDBJ databases">
        <authorList>
            <person name="Sun Q."/>
            <person name="Mori K."/>
        </authorList>
    </citation>
    <scope>NUCLEOTIDE SEQUENCE [LARGE SCALE GENOMIC DNA]</scope>
    <source>
        <strain evidence="1 2">JCM 11201</strain>
    </source>
</reference>
<dbReference type="EMBL" id="JBHMAF010000068">
    <property type="protein sequence ID" value="MFB9759275.1"/>
    <property type="molecule type" value="Genomic_DNA"/>
</dbReference>
<keyword evidence="2" id="KW-1185">Reference proteome</keyword>
<name>A0ABV5WG08_9BACI</name>